<dbReference type="Gene3D" id="3.40.50.360">
    <property type="match status" value="1"/>
</dbReference>
<dbReference type="PANTHER" id="PTHR43278:SF4">
    <property type="entry name" value="NAD(P)H-DEPENDENT FMN-CONTAINING OXIDOREDUCTASE YWQN-RELATED"/>
    <property type="match status" value="1"/>
</dbReference>
<dbReference type="OrthoDB" id="9805976at2"/>
<proteinExistence type="predicted"/>
<keyword evidence="5" id="KW-1185">Reference proteome</keyword>
<name>A0A136WHD0_9FIRM</name>
<dbReference type="EMBL" id="LRVM01000002">
    <property type="protein sequence ID" value="KXL53749.1"/>
    <property type="molecule type" value="Genomic_DNA"/>
</dbReference>
<dbReference type="SUPFAM" id="SSF52218">
    <property type="entry name" value="Flavoproteins"/>
    <property type="match status" value="1"/>
</dbReference>
<dbReference type="RefSeq" id="WP_066085462.1">
    <property type="nucleotide sequence ID" value="NZ_LRVM01000002.1"/>
</dbReference>
<evidence type="ECO:0000313" key="4">
    <source>
        <dbReference type="EMBL" id="KXL53749.1"/>
    </source>
</evidence>
<dbReference type="InterPro" id="IPR051796">
    <property type="entry name" value="ISF_SsuE-like"/>
</dbReference>
<dbReference type="InterPro" id="IPR005025">
    <property type="entry name" value="FMN_Rdtase-like_dom"/>
</dbReference>
<evidence type="ECO:0000256" key="2">
    <source>
        <dbReference type="ARBA" id="ARBA00022643"/>
    </source>
</evidence>
<sequence length="185" mass="20697">MNIVSFLGSPRKNGNTSLLLDKVLDGILSKNDAQSEIVFLQNSNIKPCMGCNSCKNNEDKTCVINDDMKDIVPKIKKSDLIILATPIYWWSVTAQMKLLIDRLYALNFTDRSFDFHNKKVMLLMTYEGELPNSGPETVEKLFKEVCAYLNVGVAGVLGVCTGEVEVSKNLDALKKAYEFGEKVEF</sequence>
<dbReference type="Proteomes" id="UP000070539">
    <property type="component" value="Unassembled WGS sequence"/>
</dbReference>
<dbReference type="EC" id="1.-.-.-" evidence="4"/>
<evidence type="ECO:0000256" key="1">
    <source>
        <dbReference type="ARBA" id="ARBA00022630"/>
    </source>
</evidence>
<keyword evidence="2" id="KW-0288">FMN</keyword>
<keyword evidence="4" id="KW-0560">Oxidoreductase</keyword>
<comment type="caution">
    <text evidence="4">The sequence shown here is derived from an EMBL/GenBank/DDBJ whole genome shotgun (WGS) entry which is preliminary data.</text>
</comment>
<reference evidence="4 5" key="1">
    <citation type="submission" date="2016-01" db="EMBL/GenBank/DDBJ databases">
        <title>Genome sequence of Clostridium neopropionicum X4, DSM-3847.</title>
        <authorList>
            <person name="Poehlein A."/>
            <person name="Beck M.H."/>
            <person name="Bengelsdorf F.R."/>
            <person name="Daniel R."/>
            <person name="Duerre P."/>
        </authorList>
    </citation>
    <scope>NUCLEOTIDE SEQUENCE [LARGE SCALE GENOMIC DNA]</scope>
    <source>
        <strain evidence="4 5">DSM-3847</strain>
    </source>
</reference>
<dbReference type="PANTHER" id="PTHR43278">
    <property type="entry name" value="NAD(P)H-DEPENDENT FMN-CONTAINING OXIDOREDUCTASE YWQN-RELATED"/>
    <property type="match status" value="1"/>
</dbReference>
<dbReference type="GO" id="GO:0016491">
    <property type="term" value="F:oxidoreductase activity"/>
    <property type="evidence" value="ECO:0007669"/>
    <property type="project" value="UniProtKB-KW"/>
</dbReference>
<keyword evidence="1" id="KW-0285">Flavoprotein</keyword>
<dbReference type="Pfam" id="PF03358">
    <property type="entry name" value="FMN_red"/>
    <property type="match status" value="1"/>
</dbReference>
<gene>
    <name evidence="4" type="primary">ywqN</name>
    <name evidence="4" type="ORF">CLNEO_09750</name>
</gene>
<accession>A0A136WHD0</accession>
<organism evidence="4 5">
    <name type="scientific">Anaerotignum neopropionicum</name>
    <dbReference type="NCBI Taxonomy" id="36847"/>
    <lineage>
        <taxon>Bacteria</taxon>
        <taxon>Bacillati</taxon>
        <taxon>Bacillota</taxon>
        <taxon>Clostridia</taxon>
        <taxon>Lachnospirales</taxon>
        <taxon>Anaerotignaceae</taxon>
        <taxon>Anaerotignum</taxon>
    </lineage>
</organism>
<protein>
    <submittedName>
        <fullName evidence="4">Putative NAD(P)H-dependent FMN-containing oxidoreductase YwqN</fullName>
        <ecNumber evidence="4">1.-.-.-</ecNumber>
    </submittedName>
</protein>
<evidence type="ECO:0000259" key="3">
    <source>
        <dbReference type="Pfam" id="PF03358"/>
    </source>
</evidence>
<dbReference type="STRING" id="36847.CLNEO_09750"/>
<dbReference type="InterPro" id="IPR029039">
    <property type="entry name" value="Flavoprotein-like_sf"/>
</dbReference>
<evidence type="ECO:0000313" key="5">
    <source>
        <dbReference type="Proteomes" id="UP000070539"/>
    </source>
</evidence>
<dbReference type="AlphaFoldDB" id="A0A136WHD0"/>
<feature type="domain" description="NADPH-dependent FMN reductase-like" evidence="3">
    <location>
        <begin position="1"/>
        <end position="129"/>
    </location>
</feature>